<dbReference type="Gene3D" id="3.90.1150.10">
    <property type="entry name" value="Aspartate Aminotransferase, domain 1"/>
    <property type="match status" value="1"/>
</dbReference>
<keyword evidence="5" id="KW-0812">Transmembrane</keyword>
<dbReference type="Gene3D" id="3.40.640.10">
    <property type="entry name" value="Type I PLP-dependent aspartate aminotransferase-like (Major domain)"/>
    <property type="match status" value="1"/>
</dbReference>
<gene>
    <name evidence="7" type="ORF">T459_10137</name>
</gene>
<dbReference type="Pfam" id="PF04864">
    <property type="entry name" value="Alliinase_C"/>
    <property type="match status" value="1"/>
</dbReference>
<dbReference type="InterPro" id="IPR015422">
    <property type="entry name" value="PyrdxlP-dep_Trfase_small"/>
</dbReference>
<dbReference type="Proteomes" id="UP000222542">
    <property type="component" value="Unassembled WGS sequence"/>
</dbReference>
<evidence type="ECO:0000259" key="6">
    <source>
        <dbReference type="Pfam" id="PF04864"/>
    </source>
</evidence>
<dbReference type="PANTHER" id="PTHR43795">
    <property type="entry name" value="BIFUNCTIONAL ASPARTATE AMINOTRANSFERASE AND GLUTAMATE/ASPARTATE-PREPHENATE AMINOTRANSFERASE-RELATED"/>
    <property type="match status" value="1"/>
</dbReference>
<dbReference type="KEGG" id="cann:107862570"/>
<reference evidence="7 8" key="2">
    <citation type="journal article" date="2017" name="Genome Biol.">
        <title>New reference genome sequences of hot pepper reveal the massive evolution of plant disease-resistance genes by retroduplication.</title>
        <authorList>
            <person name="Kim S."/>
            <person name="Park J."/>
            <person name="Yeom S.I."/>
            <person name="Kim Y.M."/>
            <person name="Seo E."/>
            <person name="Kim K.T."/>
            <person name="Kim M.S."/>
            <person name="Lee J.M."/>
            <person name="Cheong K."/>
            <person name="Shin H.S."/>
            <person name="Kim S.B."/>
            <person name="Han K."/>
            <person name="Lee J."/>
            <person name="Park M."/>
            <person name="Lee H.A."/>
            <person name="Lee H.Y."/>
            <person name="Lee Y."/>
            <person name="Oh S."/>
            <person name="Lee J.H."/>
            <person name="Choi E."/>
            <person name="Choi E."/>
            <person name="Lee S.E."/>
            <person name="Jeon J."/>
            <person name="Kim H."/>
            <person name="Choi G."/>
            <person name="Song H."/>
            <person name="Lee J."/>
            <person name="Lee S.C."/>
            <person name="Kwon J.K."/>
            <person name="Lee H.Y."/>
            <person name="Koo N."/>
            <person name="Hong Y."/>
            <person name="Kim R.W."/>
            <person name="Kang W.H."/>
            <person name="Huh J.H."/>
            <person name="Kang B.C."/>
            <person name="Yang T.J."/>
            <person name="Lee Y.H."/>
            <person name="Bennetzen J.L."/>
            <person name="Choi D."/>
        </authorList>
    </citation>
    <scope>NUCLEOTIDE SEQUENCE [LARGE SCALE GENOMIC DNA]</scope>
    <source>
        <strain evidence="8">cv. CM334</strain>
    </source>
</reference>
<dbReference type="GO" id="GO:0006520">
    <property type="term" value="P:amino acid metabolic process"/>
    <property type="evidence" value="ECO:0000318"/>
    <property type="project" value="GO_Central"/>
</dbReference>
<dbReference type="EMBL" id="AYRZ02000003">
    <property type="protein sequence ID" value="PHT88031.1"/>
    <property type="molecule type" value="Genomic_DNA"/>
</dbReference>
<name>A0A1U8G4P7_CAPAN</name>
<evidence type="ECO:0000256" key="4">
    <source>
        <dbReference type="ARBA" id="ARBA00022898"/>
    </source>
</evidence>
<proteinExistence type="inferred from homology"/>
<sequence>MPSRVTGARVVGSRKVKNQAVLLVAGHWLMLSVAINIGFLLKIIHDGNLGMDWYAFNGNGVAVSSLASYTAEPKPGNDVQIQEKYINLDHGDPTMYQSYWKQMGERTTIVISGWQSVSYFSDTKNLCWFLEPGFAKAVTRLHNLVGNAETANRHIVVGTGSTQLFQAVLYALCPSDASDPMSIVSAAPFYSSYPLIAECLKSGLYKWKGYTNDFDKDEPYIELVTYPNNPDGSIRGAVFNGSGGILIHDVAYYWPQYTPISSRADHDIMLFTLSKSTGHAGTRLGWALVKDEAIAKKMVKFIEISSIGVSKDSQNRAAKTLDVISDTYEDAETSNESKRFFDFGYEEMAKRWRQLREAVNKGKRFSLPNLPVGKCNFSNRTFGTQPAFAWVKCEHASVSDCESFLKQHKILTRGGEHFGSSKKYVRISLIGYEEDYNEFIRRLSLINSEESP</sequence>
<comment type="caution">
    <text evidence="7">The sequence shown here is derived from an EMBL/GenBank/DDBJ whole genome shotgun (WGS) entry which is preliminary data.</text>
</comment>
<dbReference type="InterPro" id="IPR037029">
    <property type="entry name" value="Alliinase_N_sf"/>
</dbReference>
<reference evidence="7 8" key="1">
    <citation type="journal article" date="2014" name="Nat. Genet.">
        <title>Genome sequence of the hot pepper provides insights into the evolution of pungency in Capsicum species.</title>
        <authorList>
            <person name="Kim S."/>
            <person name="Park M."/>
            <person name="Yeom S.I."/>
            <person name="Kim Y.M."/>
            <person name="Lee J.M."/>
            <person name="Lee H.A."/>
            <person name="Seo E."/>
            <person name="Choi J."/>
            <person name="Cheong K."/>
            <person name="Kim K.T."/>
            <person name="Jung K."/>
            <person name="Lee G.W."/>
            <person name="Oh S.K."/>
            <person name="Bae C."/>
            <person name="Kim S.B."/>
            <person name="Lee H.Y."/>
            <person name="Kim S.Y."/>
            <person name="Kim M.S."/>
            <person name="Kang B.C."/>
            <person name="Jo Y.D."/>
            <person name="Yang H.B."/>
            <person name="Jeong H.J."/>
            <person name="Kang W.H."/>
            <person name="Kwon J.K."/>
            <person name="Shin C."/>
            <person name="Lim J.Y."/>
            <person name="Park J.H."/>
            <person name="Huh J.H."/>
            <person name="Kim J.S."/>
            <person name="Kim B.D."/>
            <person name="Cohen O."/>
            <person name="Paran I."/>
            <person name="Suh M.C."/>
            <person name="Lee S.B."/>
            <person name="Kim Y.K."/>
            <person name="Shin Y."/>
            <person name="Noh S.J."/>
            <person name="Park J."/>
            <person name="Seo Y.S."/>
            <person name="Kwon S.Y."/>
            <person name="Kim H.A."/>
            <person name="Park J.M."/>
            <person name="Kim H.J."/>
            <person name="Choi S.B."/>
            <person name="Bosland P.W."/>
            <person name="Reeves G."/>
            <person name="Jo S.H."/>
            <person name="Lee B.W."/>
            <person name="Cho H.T."/>
            <person name="Choi H.S."/>
            <person name="Lee M.S."/>
            <person name="Yu Y."/>
            <person name="Do Choi Y."/>
            <person name="Park B.S."/>
            <person name="van Deynze A."/>
            <person name="Ashrafi H."/>
            <person name="Hill T."/>
            <person name="Kim W.T."/>
            <person name="Pai H.S."/>
            <person name="Ahn H.K."/>
            <person name="Yeam I."/>
            <person name="Giovannoni J.J."/>
            <person name="Rose J.K."/>
            <person name="Sorensen I."/>
            <person name="Lee S.J."/>
            <person name="Kim R.W."/>
            <person name="Choi I.Y."/>
            <person name="Choi B.S."/>
            <person name="Lim J.S."/>
            <person name="Lee Y.H."/>
            <person name="Choi D."/>
        </authorList>
    </citation>
    <scope>NUCLEOTIDE SEQUENCE [LARGE SCALE GENOMIC DNA]</scope>
    <source>
        <strain evidence="8">cv. CM334</strain>
    </source>
</reference>
<evidence type="ECO:0000256" key="3">
    <source>
        <dbReference type="ARBA" id="ARBA00022576"/>
    </source>
</evidence>
<dbReference type="PANTHER" id="PTHR43795:SF22">
    <property type="entry name" value="TRYPTOPHAN AMINOTRANSFERASE-RELATED PROTEIN 2"/>
    <property type="match status" value="1"/>
</dbReference>
<keyword evidence="4" id="KW-0663">Pyridoxal phosphate</keyword>
<dbReference type="SUPFAM" id="SSF53383">
    <property type="entry name" value="PLP-dependent transferases"/>
    <property type="match status" value="1"/>
</dbReference>
<dbReference type="AlphaFoldDB" id="A0A1U8G4P7"/>
<keyword evidence="8" id="KW-1185">Reference proteome</keyword>
<keyword evidence="5" id="KW-1133">Transmembrane helix</keyword>
<feature type="domain" description="Alliinase C-terminal" evidence="6">
    <location>
        <begin position="86"/>
        <end position="445"/>
    </location>
</feature>
<evidence type="ECO:0000256" key="2">
    <source>
        <dbReference type="ARBA" id="ARBA00006312"/>
    </source>
</evidence>
<evidence type="ECO:0000256" key="1">
    <source>
        <dbReference type="ARBA" id="ARBA00001933"/>
    </source>
</evidence>
<dbReference type="Gramene" id="PHT88031">
    <property type="protein sequence ID" value="PHT88031"/>
    <property type="gene ID" value="T459_10137"/>
</dbReference>
<dbReference type="STRING" id="4072.A0A1U8G4P7"/>
<feature type="transmembrane region" description="Helical" evidence="5">
    <location>
        <begin position="20"/>
        <end position="41"/>
    </location>
</feature>
<dbReference type="InterPro" id="IPR015421">
    <property type="entry name" value="PyrdxlP-dep_Trfase_major"/>
</dbReference>
<protein>
    <submittedName>
        <fullName evidence="7">Tryptophan aminotransferase-related protein 2</fullName>
    </submittedName>
</protein>
<dbReference type="GO" id="GO:0008483">
    <property type="term" value="F:transaminase activity"/>
    <property type="evidence" value="ECO:0000318"/>
    <property type="project" value="GO_Central"/>
</dbReference>
<evidence type="ECO:0000313" key="8">
    <source>
        <dbReference type="Proteomes" id="UP000222542"/>
    </source>
</evidence>
<dbReference type="GO" id="GO:0016846">
    <property type="term" value="F:carbon-sulfur lyase activity"/>
    <property type="evidence" value="ECO:0007669"/>
    <property type="project" value="InterPro"/>
</dbReference>
<evidence type="ECO:0000256" key="5">
    <source>
        <dbReference type="SAM" id="Phobius"/>
    </source>
</evidence>
<dbReference type="CDD" id="cd00609">
    <property type="entry name" value="AAT_like"/>
    <property type="match status" value="1"/>
</dbReference>
<keyword evidence="5" id="KW-0472">Membrane</keyword>
<dbReference type="InterPro" id="IPR050478">
    <property type="entry name" value="Ethylene_sulfur-biosynth"/>
</dbReference>
<dbReference type="Gene3D" id="2.10.25.30">
    <property type="entry name" value="EGF-like, alliinase"/>
    <property type="match status" value="1"/>
</dbReference>
<comment type="similarity">
    <text evidence="2">Belongs to the alliinase family.</text>
</comment>
<comment type="cofactor">
    <cofactor evidence="1">
        <name>pyridoxal 5'-phosphate</name>
        <dbReference type="ChEBI" id="CHEBI:597326"/>
    </cofactor>
</comment>
<dbReference type="OMA" id="LRIDWYG"/>
<accession>A0A1U8G4P7</accession>
<evidence type="ECO:0000313" key="7">
    <source>
        <dbReference type="EMBL" id="PHT88031.1"/>
    </source>
</evidence>
<dbReference type="SMR" id="A0A1U8G4P7"/>
<keyword evidence="3 7" id="KW-0032">Aminotransferase</keyword>
<dbReference type="InterPro" id="IPR015424">
    <property type="entry name" value="PyrdxlP-dep_Trfase"/>
</dbReference>
<keyword evidence="3 7" id="KW-0808">Transferase</keyword>
<dbReference type="InterPro" id="IPR006948">
    <property type="entry name" value="Alliinase_C"/>
</dbReference>
<dbReference type="OrthoDB" id="2020362at2759"/>
<organism evidence="7 8">
    <name type="scientific">Capsicum annuum</name>
    <name type="common">Capsicum pepper</name>
    <dbReference type="NCBI Taxonomy" id="4072"/>
    <lineage>
        <taxon>Eukaryota</taxon>
        <taxon>Viridiplantae</taxon>
        <taxon>Streptophyta</taxon>
        <taxon>Embryophyta</taxon>
        <taxon>Tracheophyta</taxon>
        <taxon>Spermatophyta</taxon>
        <taxon>Magnoliopsida</taxon>
        <taxon>eudicotyledons</taxon>
        <taxon>Gunneridae</taxon>
        <taxon>Pentapetalae</taxon>
        <taxon>asterids</taxon>
        <taxon>lamiids</taxon>
        <taxon>Solanales</taxon>
        <taxon>Solanaceae</taxon>
        <taxon>Solanoideae</taxon>
        <taxon>Capsiceae</taxon>
        <taxon>Capsicum</taxon>
    </lineage>
</organism>